<protein>
    <submittedName>
        <fullName evidence="2">Uncharacterized protein</fullName>
    </submittedName>
</protein>
<sequence length="89" mass="9855">MDRRGYATRRRGRLGPPGGVQQRAGRCRSPRPTNPDLPGECRDPDRTHRRLSAKLGTTSHHPQPLRMNLGPGIRRGGRWLRTPSAQGGA</sequence>
<organism evidence="2 3">
    <name type="scientific">Caulobacter vibrioides</name>
    <name type="common">Caulobacter crescentus</name>
    <dbReference type="NCBI Taxonomy" id="155892"/>
    <lineage>
        <taxon>Bacteria</taxon>
        <taxon>Pseudomonadati</taxon>
        <taxon>Pseudomonadota</taxon>
        <taxon>Alphaproteobacteria</taxon>
        <taxon>Caulobacterales</taxon>
        <taxon>Caulobacteraceae</taxon>
        <taxon>Caulobacter</taxon>
    </lineage>
</organism>
<evidence type="ECO:0000256" key="1">
    <source>
        <dbReference type="SAM" id="MobiDB-lite"/>
    </source>
</evidence>
<feature type="region of interest" description="Disordered" evidence="1">
    <location>
        <begin position="1"/>
        <end position="89"/>
    </location>
</feature>
<proteinExistence type="predicted"/>
<evidence type="ECO:0000313" key="2">
    <source>
        <dbReference type="EMBL" id="AWC68646.1"/>
    </source>
</evidence>
<name>A0A2S1B7K6_CAUVI</name>
<accession>A0A2S1B7K6</accession>
<feature type="compositionally biased region" description="Basic residues" evidence="1">
    <location>
        <begin position="1"/>
        <end position="13"/>
    </location>
</feature>
<dbReference type="EMBL" id="CP023315">
    <property type="protein sequence ID" value="AWC68646.1"/>
    <property type="molecule type" value="Genomic_DNA"/>
</dbReference>
<dbReference type="AlphaFoldDB" id="A0A2S1B7K6"/>
<evidence type="ECO:0000313" key="3">
    <source>
        <dbReference type="Proteomes" id="UP000217311"/>
    </source>
</evidence>
<gene>
    <name evidence="2" type="ORF">CA606_20125</name>
</gene>
<reference evidence="3" key="1">
    <citation type="submission" date="2017-09" db="EMBL/GenBank/DDBJ databases">
        <title>Genome evolution observed in wild isolates of Caulobacter crescentus.</title>
        <authorList>
            <person name="Ely B."/>
            <person name="Wilson K."/>
            <person name="Scott D."/>
        </authorList>
    </citation>
    <scope>NUCLEOTIDE SEQUENCE [LARGE SCALE GENOMIC DNA]</scope>
    <source>
        <strain evidence="3">CB13b1a</strain>
    </source>
</reference>
<dbReference type="Proteomes" id="UP000217311">
    <property type="component" value="Chromosome"/>
</dbReference>